<proteinExistence type="inferred from homology"/>
<comment type="similarity">
    <text evidence="1">Belongs to the asp23 family.</text>
</comment>
<evidence type="ECO:0000313" key="4">
    <source>
        <dbReference type="Proteomes" id="UP000644875"/>
    </source>
</evidence>
<dbReference type="Pfam" id="PF03780">
    <property type="entry name" value="Asp23"/>
    <property type="match status" value="1"/>
</dbReference>
<evidence type="ECO:0000256" key="1">
    <source>
        <dbReference type="ARBA" id="ARBA00005721"/>
    </source>
</evidence>
<reference evidence="3 4" key="1">
    <citation type="journal article" date="2021" name="Int. J. Syst. Evol. Microbiol.">
        <title>Streptococcus vicugnae sp. nov., isolated from faeces of alpacas (Vicugna pacos) and cattle (Bos taurus), Streptococcus zalophi sp. nov., and Streptococcus pacificus sp. nov., isolated from respiratory tract of California sea lions (Zalophus californianus).</title>
        <authorList>
            <person name="Volokhov D.V."/>
            <person name="Zagorodnyaya T.A."/>
            <person name="Shen Z."/>
            <person name="Blom J."/>
            <person name="Furtak V.A."/>
            <person name="Eisenberg T."/>
            <person name="Fan P."/>
            <person name="Jeong K.C."/>
            <person name="Gao Y."/>
            <person name="Zhang S."/>
            <person name="Amselle M."/>
        </authorList>
    </citation>
    <scope>NUCLEOTIDE SEQUENCE [LARGE SCALE GENOMIC DNA]</scope>
    <source>
        <strain evidence="4">CSL7508-lung</strain>
    </source>
</reference>
<evidence type="ECO:0000313" key="3">
    <source>
        <dbReference type="EMBL" id="MBJ8349846.1"/>
    </source>
</evidence>
<dbReference type="RefSeq" id="WP_199567766.1">
    <property type="nucleotide sequence ID" value="NZ_JAENBP010000004.1"/>
</dbReference>
<keyword evidence="4" id="KW-1185">Reference proteome</keyword>
<evidence type="ECO:0000256" key="2">
    <source>
        <dbReference type="ARBA" id="ARBA00039575"/>
    </source>
</evidence>
<dbReference type="InterPro" id="IPR005531">
    <property type="entry name" value="Asp23"/>
</dbReference>
<dbReference type="PANTHER" id="PTHR34297">
    <property type="entry name" value="HYPOTHETICAL CYTOSOLIC PROTEIN-RELATED"/>
    <property type="match status" value="1"/>
</dbReference>
<protein>
    <recommendedName>
        <fullName evidence="2">Stress response regulator gls24 homolog</fullName>
    </recommendedName>
</protein>
<organism evidence="3 4">
    <name type="scientific">Streptococcus zalophi</name>
    <dbReference type="NCBI Taxonomy" id="640031"/>
    <lineage>
        <taxon>Bacteria</taxon>
        <taxon>Bacillati</taxon>
        <taxon>Bacillota</taxon>
        <taxon>Bacilli</taxon>
        <taxon>Lactobacillales</taxon>
        <taxon>Streptococcaceae</taxon>
        <taxon>Streptococcus</taxon>
    </lineage>
</organism>
<gene>
    <name evidence="3" type="ORF">JHK64_04280</name>
</gene>
<accession>A0A934UDK4</accession>
<sequence>MANEVKTTALSETPEKASDVRGTLTFEEKVIEKIIGIAIASIDGLLAVDGGFFSNLKDKLVNTGSVTDGVHVEVGTKQVAVDLNIIVEYQKHVPTVYRNIKSIIEKEIKEMTDLDVVEVNVKVVDIKTKEQHEADSVSLQDRVSGVASATGEVTSEQFDKIKSGVSGSLEKATESAEPRVL</sequence>
<dbReference type="AlphaFoldDB" id="A0A934UDK4"/>
<name>A0A934UDK4_9STRE</name>
<dbReference type="EMBL" id="JAENBP010000004">
    <property type="protein sequence ID" value="MBJ8349846.1"/>
    <property type="molecule type" value="Genomic_DNA"/>
</dbReference>
<comment type="caution">
    <text evidence="3">The sequence shown here is derived from an EMBL/GenBank/DDBJ whole genome shotgun (WGS) entry which is preliminary data.</text>
</comment>
<dbReference type="PANTHER" id="PTHR34297:SF3">
    <property type="entry name" value="ALKALINE SHOCK PROTEIN 23"/>
    <property type="match status" value="1"/>
</dbReference>
<dbReference type="Proteomes" id="UP000644875">
    <property type="component" value="Unassembled WGS sequence"/>
</dbReference>